<dbReference type="SUPFAM" id="SSF55729">
    <property type="entry name" value="Acyl-CoA N-acyltransferases (Nat)"/>
    <property type="match status" value="1"/>
</dbReference>
<evidence type="ECO:0000313" key="2">
    <source>
        <dbReference type="EMBL" id="MDD9207319.1"/>
    </source>
</evidence>
<dbReference type="PANTHER" id="PTHR43617:SF20">
    <property type="entry name" value="N-ALPHA-ACETYLTRANSFERASE RIMI"/>
    <property type="match status" value="1"/>
</dbReference>
<evidence type="ECO:0000313" key="3">
    <source>
        <dbReference type="Proteomes" id="UP001165561"/>
    </source>
</evidence>
<dbReference type="Proteomes" id="UP001165561">
    <property type="component" value="Unassembled WGS sequence"/>
</dbReference>
<dbReference type="Pfam" id="PF00583">
    <property type="entry name" value="Acetyltransf_1"/>
    <property type="match status" value="1"/>
</dbReference>
<dbReference type="InterPro" id="IPR016181">
    <property type="entry name" value="Acyl_CoA_acyltransferase"/>
</dbReference>
<dbReference type="Gene3D" id="3.40.630.30">
    <property type="match status" value="1"/>
</dbReference>
<gene>
    <name evidence="2" type="ORF">PU560_12700</name>
</gene>
<organism evidence="2 3">
    <name type="scientific">Georgenia halotolerans</name>
    <dbReference type="NCBI Taxonomy" id="3028317"/>
    <lineage>
        <taxon>Bacteria</taxon>
        <taxon>Bacillati</taxon>
        <taxon>Actinomycetota</taxon>
        <taxon>Actinomycetes</taxon>
        <taxon>Micrococcales</taxon>
        <taxon>Bogoriellaceae</taxon>
        <taxon>Georgenia</taxon>
    </lineage>
</organism>
<protein>
    <submittedName>
        <fullName evidence="2">GNAT family N-acetyltransferase</fullName>
    </submittedName>
</protein>
<feature type="domain" description="N-acetyltransferase" evidence="1">
    <location>
        <begin position="16"/>
        <end position="202"/>
    </location>
</feature>
<dbReference type="InterPro" id="IPR000182">
    <property type="entry name" value="GNAT_dom"/>
</dbReference>
<dbReference type="EMBL" id="JARACI010001084">
    <property type="protein sequence ID" value="MDD9207319.1"/>
    <property type="molecule type" value="Genomic_DNA"/>
</dbReference>
<evidence type="ECO:0000259" key="1">
    <source>
        <dbReference type="PROSITE" id="PS51186"/>
    </source>
</evidence>
<dbReference type="PANTHER" id="PTHR43617">
    <property type="entry name" value="L-AMINO ACID N-ACETYLTRANSFERASE"/>
    <property type="match status" value="1"/>
</dbReference>
<reference evidence="2" key="1">
    <citation type="submission" date="2023-02" db="EMBL/GenBank/DDBJ databases">
        <title>Georgenia sp.10Sc9-8, isolated from a soil sample collected from the Taklamakan desert.</title>
        <authorList>
            <person name="Liu S."/>
        </authorList>
    </citation>
    <scope>NUCLEOTIDE SEQUENCE</scope>
    <source>
        <strain evidence="2">10Sc9-8</strain>
    </source>
</reference>
<keyword evidence="3" id="KW-1185">Reference proteome</keyword>
<sequence>MARHGWVTRAGTLERVRFREATAADAPALAELAARTFPLACPPQLPAADVTAFVAEHLSRERMAGYTADGGHLLVVAEREDAPALLGYGLVILPTGADQDPDDADVAAAVRPRPVAELSKCYVEADYQGSGLAVALTERVLADAAAVQVDGTGLAGVWLGTNRDNRRARAFYRKLGFAVTGQRRFRVGERWERDVVMVRDLTPEPDPEVSPR</sequence>
<dbReference type="InterPro" id="IPR050276">
    <property type="entry name" value="MshD_Acetyltransferase"/>
</dbReference>
<name>A0ABT5TZ22_9MICO</name>
<accession>A0ABT5TZ22</accession>
<dbReference type="PROSITE" id="PS51186">
    <property type="entry name" value="GNAT"/>
    <property type="match status" value="1"/>
</dbReference>
<proteinExistence type="predicted"/>
<comment type="caution">
    <text evidence="2">The sequence shown here is derived from an EMBL/GenBank/DDBJ whole genome shotgun (WGS) entry which is preliminary data.</text>
</comment>